<protein>
    <submittedName>
        <fullName evidence="10">Transcription factor GAMYB</fullName>
    </submittedName>
</protein>
<keyword evidence="4" id="KW-0238">DNA-binding</keyword>
<evidence type="ECO:0000259" key="8">
    <source>
        <dbReference type="PROSITE" id="PS50090"/>
    </source>
</evidence>
<dbReference type="CDD" id="cd00167">
    <property type="entry name" value="SANT"/>
    <property type="match status" value="2"/>
</dbReference>
<dbReference type="ExpressionAtlas" id="A0A3L6DHH6">
    <property type="expression patterns" value="baseline and differential"/>
</dbReference>
<dbReference type="GO" id="GO:0005634">
    <property type="term" value="C:nucleus"/>
    <property type="evidence" value="ECO:0007669"/>
    <property type="project" value="UniProtKB-SubCell"/>
</dbReference>
<dbReference type="GO" id="GO:1901141">
    <property type="term" value="P:regulation of lignin biosynthetic process"/>
    <property type="evidence" value="ECO:0007669"/>
    <property type="project" value="UniProtKB-ARBA"/>
</dbReference>
<dbReference type="Proteomes" id="UP000251960">
    <property type="component" value="Chromosome 9"/>
</dbReference>
<evidence type="ECO:0000256" key="1">
    <source>
        <dbReference type="ARBA" id="ARBA00004123"/>
    </source>
</evidence>
<dbReference type="Pfam" id="PF00249">
    <property type="entry name" value="Myb_DNA-binding"/>
    <property type="match status" value="2"/>
</dbReference>
<dbReference type="PROSITE" id="PS51294">
    <property type="entry name" value="HTH_MYB"/>
    <property type="match status" value="2"/>
</dbReference>
<dbReference type="GO" id="GO:0000976">
    <property type="term" value="F:transcription cis-regulatory region binding"/>
    <property type="evidence" value="ECO:0007669"/>
    <property type="project" value="UniProtKB-ARBA"/>
</dbReference>
<evidence type="ECO:0000256" key="7">
    <source>
        <dbReference type="SAM" id="MobiDB-lite"/>
    </source>
</evidence>
<dbReference type="PANTHER" id="PTHR47995:SF27">
    <property type="entry name" value="MYB DNA-BINDING DOMAIN SUPERFAMILY PROTEIN-RELATED"/>
    <property type="match status" value="1"/>
</dbReference>
<dbReference type="SMART" id="SM00717">
    <property type="entry name" value="SANT"/>
    <property type="match status" value="2"/>
</dbReference>
<comment type="subcellular location">
    <subcellularLocation>
        <location evidence="1">Nucleus</location>
    </subcellularLocation>
</comment>
<dbReference type="GO" id="GO:0003700">
    <property type="term" value="F:DNA-binding transcription factor activity"/>
    <property type="evidence" value="ECO:0007669"/>
    <property type="project" value="UniProtKB-ARBA"/>
</dbReference>
<organism evidence="10">
    <name type="scientific">Zea mays</name>
    <name type="common">Maize</name>
    <dbReference type="NCBI Taxonomy" id="4577"/>
    <lineage>
        <taxon>Eukaryota</taxon>
        <taxon>Viridiplantae</taxon>
        <taxon>Streptophyta</taxon>
        <taxon>Embryophyta</taxon>
        <taxon>Tracheophyta</taxon>
        <taxon>Spermatophyta</taxon>
        <taxon>Magnoliopsida</taxon>
        <taxon>Liliopsida</taxon>
        <taxon>Poales</taxon>
        <taxon>Poaceae</taxon>
        <taxon>PACMAD clade</taxon>
        <taxon>Panicoideae</taxon>
        <taxon>Andropogonodae</taxon>
        <taxon>Andropogoneae</taxon>
        <taxon>Tripsacinae</taxon>
        <taxon>Zea</taxon>
    </lineage>
</organism>
<name>A0A3L6DHH6_MAIZE</name>
<comment type="caution">
    <text evidence="10">The sequence shown here is derived from an EMBL/GenBank/DDBJ whole genome shotgun (WGS) entry which is preliminary data.</text>
</comment>
<evidence type="ECO:0000313" key="10">
    <source>
        <dbReference type="EMBL" id="PWZ07995.1"/>
    </source>
</evidence>
<dbReference type="EMBL" id="NCVQ01000010">
    <property type="protein sequence ID" value="PWZ07995.1"/>
    <property type="molecule type" value="Genomic_DNA"/>
</dbReference>
<dbReference type="InterPro" id="IPR009057">
    <property type="entry name" value="Homeodomain-like_sf"/>
</dbReference>
<feature type="domain" description="Myb-like" evidence="8">
    <location>
        <begin position="99"/>
        <end position="149"/>
    </location>
</feature>
<dbReference type="PROSITE" id="PS50090">
    <property type="entry name" value="MYB_LIKE"/>
    <property type="match status" value="2"/>
</dbReference>
<evidence type="ECO:0000256" key="4">
    <source>
        <dbReference type="ARBA" id="ARBA00023125"/>
    </source>
</evidence>
<proteinExistence type="predicted"/>
<dbReference type="InterPro" id="IPR017930">
    <property type="entry name" value="Myb_dom"/>
</dbReference>
<accession>A0A3L6DHC2</accession>
<sequence>MTVVEAGEVLNLKVGENPLLEGEAKTGYVSPDDQDGETASEKPCGAPQLKKGPWSPDEDKLLKNYVEAHGEGKWNKVQRNSGLNRCGKSCRLRWTNHLRPDLKKGPFDNEEIDKILKFYLKWGPKWAKIASRLPGRTDNEIKNFWNTRIKKTEKQGLPIYPEHVLSQVKQPQQDMNCETPGLSHGKKRIREIEIHDLMDVKILFQHLDYHKDLVVPTKPLKRRASIGSLKISGETKETYCSTDLNYVLARSESVPTGSAIASGYPVELPSIQSSSSTLSNDWLLQCVSASVEQQIHSSIQSTETISSQTTGLLPTMSEISFETLIPMVYPMIHSFGYSEHESSPNTDIQAANLSLGSDDVSQYYQVASFFDPGVPDTELGASFFNDTPPETSFLNQQKQVS</sequence>
<feature type="domain" description="HTH myb-type" evidence="9">
    <location>
        <begin position="103"/>
        <end position="153"/>
    </location>
</feature>
<feature type="region of interest" description="Disordered" evidence="7">
    <location>
        <begin position="21"/>
        <end position="57"/>
    </location>
</feature>
<dbReference type="AlphaFoldDB" id="A0A3L6DHH6"/>
<dbReference type="SUPFAM" id="SSF46689">
    <property type="entry name" value="Homeodomain-like"/>
    <property type="match status" value="1"/>
</dbReference>
<dbReference type="FunFam" id="1.10.10.60:FF:000001">
    <property type="entry name" value="MYB-related transcription factor"/>
    <property type="match status" value="1"/>
</dbReference>
<gene>
    <name evidence="10" type="ORF">Zm00014a_001659</name>
</gene>
<keyword evidence="3" id="KW-0805">Transcription regulation</keyword>
<feature type="domain" description="HTH myb-type" evidence="9">
    <location>
        <begin position="46"/>
        <end position="102"/>
    </location>
</feature>
<dbReference type="InterPro" id="IPR001005">
    <property type="entry name" value="SANT/Myb"/>
</dbReference>
<evidence type="ECO:0000256" key="5">
    <source>
        <dbReference type="ARBA" id="ARBA00023163"/>
    </source>
</evidence>
<reference evidence="10 11" key="1">
    <citation type="journal article" date="2018" name="Nat. Genet.">
        <title>Extensive intraspecific gene order and gene structural variations between Mo17 and other maize genomes.</title>
        <authorList>
            <person name="Sun S."/>
            <person name="Zhou Y."/>
            <person name="Chen J."/>
            <person name="Shi J."/>
            <person name="Zhao H."/>
            <person name="Zhao H."/>
            <person name="Song W."/>
            <person name="Zhang M."/>
            <person name="Cui Y."/>
            <person name="Dong X."/>
            <person name="Liu H."/>
            <person name="Ma X."/>
            <person name="Jiao Y."/>
            <person name="Wang B."/>
            <person name="Wei X."/>
            <person name="Stein J.C."/>
            <person name="Glaubitz J.C."/>
            <person name="Lu F."/>
            <person name="Yu G."/>
            <person name="Liang C."/>
            <person name="Fengler K."/>
            <person name="Li B."/>
            <person name="Rafalski A."/>
            <person name="Schnable P.S."/>
            <person name="Ware D.H."/>
            <person name="Buckler E.S."/>
            <person name="Lai J."/>
        </authorList>
    </citation>
    <scope>NUCLEOTIDE SEQUENCE [LARGE SCALE GENOMIC DNA]</scope>
    <source>
        <strain evidence="11">cv. Missouri 17</strain>
        <tissue evidence="10">Seedling</tissue>
    </source>
</reference>
<evidence type="ECO:0000256" key="2">
    <source>
        <dbReference type="ARBA" id="ARBA00022737"/>
    </source>
</evidence>
<feature type="domain" description="Myb-like" evidence="8">
    <location>
        <begin position="46"/>
        <end position="98"/>
    </location>
</feature>
<dbReference type="EMBL" id="NCVQ01000010">
    <property type="protein sequence ID" value="PWZ07994.1"/>
    <property type="molecule type" value="Genomic_DNA"/>
</dbReference>
<dbReference type="PANTHER" id="PTHR47995">
    <property type="entry name" value="TRANSCRIPTION FACTOR MYB33-RELATED"/>
    <property type="match status" value="1"/>
</dbReference>
<dbReference type="Gene3D" id="1.10.10.60">
    <property type="entry name" value="Homeodomain-like"/>
    <property type="match status" value="2"/>
</dbReference>
<evidence type="ECO:0000256" key="6">
    <source>
        <dbReference type="ARBA" id="ARBA00023242"/>
    </source>
</evidence>
<keyword evidence="5" id="KW-0804">Transcription</keyword>
<keyword evidence="6" id="KW-0539">Nucleus</keyword>
<accession>A0A3L6DHH6</accession>
<evidence type="ECO:0000259" key="9">
    <source>
        <dbReference type="PROSITE" id="PS51294"/>
    </source>
</evidence>
<keyword evidence="2" id="KW-0677">Repeat</keyword>
<evidence type="ECO:0000313" key="11">
    <source>
        <dbReference type="Proteomes" id="UP000251960"/>
    </source>
</evidence>
<evidence type="ECO:0000256" key="3">
    <source>
        <dbReference type="ARBA" id="ARBA00023015"/>
    </source>
</evidence>